<dbReference type="Gene3D" id="3.20.20.70">
    <property type="entry name" value="Aldolase class I"/>
    <property type="match status" value="1"/>
</dbReference>
<comment type="catalytic activity">
    <reaction evidence="8">
        <text>2-deoxy-D-ribose 5-phosphate = D-glyceraldehyde 3-phosphate + acetaldehyde</text>
        <dbReference type="Rhea" id="RHEA:12821"/>
        <dbReference type="ChEBI" id="CHEBI:15343"/>
        <dbReference type="ChEBI" id="CHEBI:59776"/>
        <dbReference type="ChEBI" id="CHEBI:62877"/>
        <dbReference type="EC" id="4.1.2.4"/>
    </reaction>
</comment>
<dbReference type="SUPFAM" id="SSF51569">
    <property type="entry name" value="Aldolase"/>
    <property type="match status" value="1"/>
</dbReference>
<evidence type="ECO:0000256" key="2">
    <source>
        <dbReference type="ARBA" id="ARBA00004816"/>
    </source>
</evidence>
<organism evidence="11 12">
    <name type="scientific">Aliiroseovarius crassostreae</name>
    <dbReference type="NCBI Taxonomy" id="154981"/>
    <lineage>
        <taxon>Bacteria</taxon>
        <taxon>Pseudomonadati</taxon>
        <taxon>Pseudomonadota</taxon>
        <taxon>Alphaproteobacteria</taxon>
        <taxon>Rhodobacterales</taxon>
        <taxon>Paracoccaceae</taxon>
        <taxon>Aliiroseovarius</taxon>
    </lineage>
</organism>
<dbReference type="AlphaFoldDB" id="A0A9Q9HC83"/>
<dbReference type="InterPro" id="IPR013785">
    <property type="entry name" value="Aldolase_TIM"/>
</dbReference>
<dbReference type="Proteomes" id="UP001057991">
    <property type="component" value="Chromosome"/>
</dbReference>
<comment type="subcellular location">
    <subcellularLocation>
        <location evidence="1">Cytoplasmic granule</location>
    </subcellularLocation>
</comment>
<dbReference type="PANTHER" id="PTHR10889:SF3">
    <property type="entry name" value="DEOXYRIBOSE-PHOSPHATE ALDOLASE"/>
    <property type="match status" value="1"/>
</dbReference>
<comment type="similarity">
    <text evidence="3">Belongs to the DeoC/FbaB aldolase family. DeoC type 2 subfamily.</text>
</comment>
<keyword evidence="6 11" id="KW-0456">Lyase</keyword>
<dbReference type="FunFam" id="3.20.20.70:FF:000103">
    <property type="entry name" value="Putative deoxyribose-phosphate aldolase"/>
    <property type="match status" value="1"/>
</dbReference>
<dbReference type="InterPro" id="IPR011343">
    <property type="entry name" value="DeoC"/>
</dbReference>
<evidence type="ECO:0000256" key="1">
    <source>
        <dbReference type="ARBA" id="ARBA00004463"/>
    </source>
</evidence>
<dbReference type="GO" id="GO:0004139">
    <property type="term" value="F:deoxyribose-phosphate aldolase activity"/>
    <property type="evidence" value="ECO:0007669"/>
    <property type="project" value="UniProtKB-UniRule"/>
</dbReference>
<dbReference type="EC" id="4.1.2.4" evidence="4 9"/>
<dbReference type="SMART" id="SM01133">
    <property type="entry name" value="DeoC"/>
    <property type="match status" value="1"/>
</dbReference>
<reference evidence="11" key="1">
    <citation type="submission" date="2021-08" db="EMBL/GenBank/DDBJ databases">
        <authorList>
            <person name="Nwanade C."/>
            <person name="Wang M."/>
            <person name="Masoudi A."/>
            <person name="Yu Z."/>
            <person name="Liu J."/>
        </authorList>
    </citation>
    <scope>NUCLEOTIDE SEQUENCE</scope>
    <source>
        <strain evidence="11">S056</strain>
    </source>
</reference>
<proteinExistence type="inferred from homology"/>
<accession>A0A9Q9HC83</accession>
<dbReference type="GO" id="GO:0009264">
    <property type="term" value="P:deoxyribonucleotide catabolic process"/>
    <property type="evidence" value="ECO:0007669"/>
    <property type="project" value="UniProtKB-UniRule"/>
</dbReference>
<sequence>MTPTDHTKGSTVLSEQRNDQKGGHSVPQGQAPAQLPQIADIRNPGIPLDMDWVRGAQANTSAIERRCATLPARRSVKKDHQAAWLLKAISMIDLTTLSGDDTPGRVRRLVAKAVQPVRPDLLQALDMEGLTTGAVCVYHDMIEPAVATLDQLGATLPIAAVSTGFPAGLSPFHLRLEEIRESVRAGATEIDIVISRRHVLTGDWQALYDEMKAFRDACGEAHVKAILATGELGSLRNVARASLVCMMAGADFIKTSTGKESVNATLPVSLVMIRAIRDYYDRTGYRVGYKPAGGISKAKDAITYLALIKEELGDAWLTPHLFRFGASSLLGDIERQLEHHLTGHYSAGYRHPIG</sequence>
<evidence type="ECO:0000256" key="9">
    <source>
        <dbReference type="NCBIfam" id="TIGR00126"/>
    </source>
</evidence>
<evidence type="ECO:0000256" key="8">
    <source>
        <dbReference type="ARBA" id="ARBA00048791"/>
    </source>
</evidence>
<evidence type="ECO:0000256" key="3">
    <source>
        <dbReference type="ARBA" id="ARBA00009473"/>
    </source>
</evidence>
<comment type="pathway">
    <text evidence="2">Carbohydrate degradation; 2-deoxy-D-ribose 1-phosphate degradation; D-glyceraldehyde 3-phosphate and acetaldehyde from 2-deoxy-alpha-D-ribose 1-phosphate: step 2/2.</text>
</comment>
<evidence type="ECO:0000313" key="12">
    <source>
        <dbReference type="Proteomes" id="UP001057991"/>
    </source>
</evidence>
<dbReference type="Pfam" id="PF01791">
    <property type="entry name" value="DeoC"/>
    <property type="match status" value="1"/>
</dbReference>
<dbReference type="PANTHER" id="PTHR10889">
    <property type="entry name" value="DEOXYRIBOSE-PHOSPHATE ALDOLASE"/>
    <property type="match status" value="1"/>
</dbReference>
<feature type="region of interest" description="Disordered" evidence="10">
    <location>
        <begin position="1"/>
        <end position="35"/>
    </location>
</feature>
<keyword evidence="5" id="KW-0963">Cytoplasm</keyword>
<evidence type="ECO:0000313" key="11">
    <source>
        <dbReference type="EMBL" id="UWP95802.1"/>
    </source>
</evidence>
<evidence type="ECO:0000256" key="10">
    <source>
        <dbReference type="SAM" id="MobiDB-lite"/>
    </source>
</evidence>
<dbReference type="CDD" id="cd00959">
    <property type="entry name" value="DeoC"/>
    <property type="match status" value="1"/>
</dbReference>
<dbReference type="NCBIfam" id="TIGR00126">
    <property type="entry name" value="deoC"/>
    <property type="match status" value="1"/>
</dbReference>
<dbReference type="EMBL" id="CP080776">
    <property type="protein sequence ID" value="UWP95802.1"/>
    <property type="molecule type" value="Genomic_DNA"/>
</dbReference>
<evidence type="ECO:0000256" key="7">
    <source>
        <dbReference type="ARBA" id="ARBA00023270"/>
    </source>
</evidence>
<protein>
    <recommendedName>
        <fullName evidence="4 9">Deoxyribose-phosphate aldolase</fullName>
        <ecNumber evidence="4 9">4.1.2.4</ecNumber>
    </recommendedName>
</protein>
<evidence type="ECO:0000256" key="5">
    <source>
        <dbReference type="ARBA" id="ARBA00022490"/>
    </source>
</evidence>
<keyword evidence="7" id="KW-0704">Schiff base</keyword>
<name>A0A9Q9HC83_9RHOB</name>
<evidence type="ECO:0000256" key="6">
    <source>
        <dbReference type="ARBA" id="ARBA00023239"/>
    </source>
</evidence>
<dbReference type="InterPro" id="IPR002915">
    <property type="entry name" value="DeoC/FbaB/LacD_aldolase"/>
</dbReference>
<gene>
    <name evidence="11" type="primary">deoC</name>
    <name evidence="11" type="ORF">K3X48_02010</name>
</gene>
<dbReference type="GO" id="GO:0016052">
    <property type="term" value="P:carbohydrate catabolic process"/>
    <property type="evidence" value="ECO:0007669"/>
    <property type="project" value="TreeGrafter"/>
</dbReference>
<evidence type="ECO:0000256" key="4">
    <source>
        <dbReference type="ARBA" id="ARBA00012515"/>
    </source>
</evidence>
<dbReference type="GO" id="GO:0005737">
    <property type="term" value="C:cytoplasm"/>
    <property type="evidence" value="ECO:0007669"/>
    <property type="project" value="InterPro"/>
</dbReference>